<comment type="similarity">
    <text evidence="4 13">In the N-terminal section; belongs to the cytidine and deoxycytidylate deaminase family.</text>
</comment>
<dbReference type="PANTHER" id="PTHR38011:SF7">
    <property type="entry name" value="2,5-DIAMINO-6-RIBOSYLAMINO-4(3H)-PYRIMIDINONE 5'-PHOSPHATE REDUCTASE"/>
    <property type="match status" value="1"/>
</dbReference>
<evidence type="ECO:0000313" key="18">
    <source>
        <dbReference type="EMBL" id="MCP1676606.1"/>
    </source>
</evidence>
<feature type="binding site" evidence="15">
    <location>
        <position position="183"/>
    </location>
    <ligand>
        <name>substrate</name>
    </ligand>
</feature>
<reference evidence="18" key="1">
    <citation type="submission" date="2022-03" db="EMBL/GenBank/DDBJ databases">
        <title>Genomic Encyclopedia of Type Strains, Phase III (KMG-III): the genomes of soil and plant-associated and newly described type strains.</title>
        <authorList>
            <person name="Whitman W."/>
        </authorList>
    </citation>
    <scope>NUCLEOTIDE SEQUENCE</scope>
    <source>
        <strain evidence="18">ANL 6-2</strain>
    </source>
</reference>
<keyword evidence="8 13" id="KW-0378">Hydrolase</keyword>
<feature type="binding site" evidence="16">
    <location>
        <position position="63"/>
    </location>
    <ligand>
        <name>Zn(2+)</name>
        <dbReference type="ChEBI" id="CHEBI:29105"/>
        <note>catalytic</note>
    </ligand>
</feature>
<dbReference type="RefSeq" id="WP_253483259.1">
    <property type="nucleotide sequence ID" value="NZ_JALJXV010000010.1"/>
</dbReference>
<dbReference type="SUPFAM" id="SSF53597">
    <property type="entry name" value="Dihydrofolate reductase-like"/>
    <property type="match status" value="1"/>
</dbReference>
<evidence type="ECO:0000256" key="14">
    <source>
        <dbReference type="PIRSR" id="PIRSR006769-1"/>
    </source>
</evidence>
<feature type="binding site" evidence="16">
    <location>
        <position position="88"/>
    </location>
    <ligand>
        <name>Zn(2+)</name>
        <dbReference type="ChEBI" id="CHEBI:29105"/>
        <note>catalytic</note>
    </ligand>
</feature>
<dbReference type="CDD" id="cd01284">
    <property type="entry name" value="Riboflavin_deaminase-reductase"/>
    <property type="match status" value="1"/>
</dbReference>
<dbReference type="Pfam" id="PF01872">
    <property type="entry name" value="RibD_C"/>
    <property type="match status" value="1"/>
</dbReference>
<comment type="pathway">
    <text evidence="3 13">Cofactor biosynthesis; riboflavin biosynthesis; 5-amino-6-(D-ribitylamino)uracil from GTP: step 3/4.</text>
</comment>
<evidence type="ECO:0000256" key="12">
    <source>
        <dbReference type="ARBA" id="ARBA00023268"/>
    </source>
</evidence>
<dbReference type="Proteomes" id="UP001205843">
    <property type="component" value="Unassembled WGS sequence"/>
</dbReference>
<dbReference type="NCBIfam" id="TIGR00326">
    <property type="entry name" value="eubact_ribD"/>
    <property type="match status" value="1"/>
</dbReference>
<dbReference type="Gene3D" id="3.40.430.10">
    <property type="entry name" value="Dihydrofolate Reductase, subunit A"/>
    <property type="match status" value="1"/>
</dbReference>
<dbReference type="EC" id="3.5.4.26" evidence="13"/>
<feature type="binding site" evidence="15">
    <location>
        <position position="167"/>
    </location>
    <ligand>
        <name>substrate</name>
    </ligand>
</feature>
<dbReference type="InterPro" id="IPR004794">
    <property type="entry name" value="Eubact_RibD"/>
</dbReference>
<comment type="catalytic activity">
    <reaction evidence="13">
        <text>5-amino-6-(5-phospho-D-ribitylamino)uracil + NADP(+) = 5-amino-6-(5-phospho-D-ribosylamino)uracil + NADPH + H(+)</text>
        <dbReference type="Rhea" id="RHEA:17845"/>
        <dbReference type="ChEBI" id="CHEBI:15378"/>
        <dbReference type="ChEBI" id="CHEBI:57783"/>
        <dbReference type="ChEBI" id="CHEBI:58349"/>
        <dbReference type="ChEBI" id="CHEBI:58421"/>
        <dbReference type="ChEBI" id="CHEBI:58453"/>
        <dbReference type="EC" id="1.1.1.193"/>
    </reaction>
</comment>
<evidence type="ECO:0000256" key="8">
    <source>
        <dbReference type="ARBA" id="ARBA00022801"/>
    </source>
</evidence>
<keyword evidence="6 13" id="KW-0686">Riboflavin biosynthesis</keyword>
<feature type="binding site" evidence="15">
    <location>
        <position position="213"/>
    </location>
    <ligand>
        <name>NADP(+)</name>
        <dbReference type="ChEBI" id="CHEBI:58349"/>
    </ligand>
</feature>
<evidence type="ECO:0000256" key="4">
    <source>
        <dbReference type="ARBA" id="ARBA00005259"/>
    </source>
</evidence>
<feature type="active site" description="Proton donor" evidence="14">
    <location>
        <position position="65"/>
    </location>
</feature>
<feature type="domain" description="CMP/dCMP-type deaminase" evidence="17">
    <location>
        <begin position="14"/>
        <end position="136"/>
    </location>
</feature>
<feature type="binding site" evidence="15">
    <location>
        <position position="209"/>
    </location>
    <ligand>
        <name>NADP(+)</name>
        <dbReference type="ChEBI" id="CHEBI:58349"/>
    </ligand>
</feature>
<dbReference type="NCBIfam" id="TIGR00227">
    <property type="entry name" value="ribD_Cterm"/>
    <property type="match status" value="1"/>
</dbReference>
<keyword evidence="7 13" id="KW-0479">Metal-binding</keyword>
<comment type="function">
    <text evidence="1 13">Converts 2,5-diamino-6-(ribosylamino)-4(3h)-pyrimidinone 5'-phosphate into 5-amino-6-(ribosylamino)-2,4(1h,3h)-pyrimidinedione 5'-phosphate.</text>
</comment>
<dbReference type="InterPro" id="IPR050765">
    <property type="entry name" value="Riboflavin_Biosynth_HTPR"/>
</dbReference>
<evidence type="ECO:0000256" key="9">
    <source>
        <dbReference type="ARBA" id="ARBA00022833"/>
    </source>
</evidence>
<comment type="cofactor">
    <cofactor evidence="13 16">
        <name>Zn(2+)</name>
        <dbReference type="ChEBI" id="CHEBI:29105"/>
    </cofactor>
    <text evidence="13 16">Binds 1 zinc ion.</text>
</comment>
<dbReference type="SUPFAM" id="SSF53927">
    <property type="entry name" value="Cytidine deaminase-like"/>
    <property type="match status" value="1"/>
</dbReference>
<evidence type="ECO:0000256" key="15">
    <source>
        <dbReference type="PIRSR" id="PIRSR006769-2"/>
    </source>
</evidence>
<evidence type="ECO:0000256" key="1">
    <source>
        <dbReference type="ARBA" id="ARBA00002151"/>
    </source>
</evidence>
<evidence type="ECO:0000256" key="5">
    <source>
        <dbReference type="ARBA" id="ARBA00007417"/>
    </source>
</evidence>
<keyword evidence="10 13" id="KW-0521">NADP</keyword>
<dbReference type="GO" id="GO:0050661">
    <property type="term" value="F:NADP binding"/>
    <property type="evidence" value="ECO:0007669"/>
    <property type="project" value="InterPro"/>
</dbReference>
<protein>
    <recommendedName>
        <fullName evidence="13">Riboflavin biosynthesis protein RibD</fullName>
    </recommendedName>
    <domain>
        <recommendedName>
            <fullName evidence="13">Diaminohydroxyphosphoribosylaminopyrimidine deaminase</fullName>
            <shortName evidence="13">DRAP deaminase</shortName>
            <ecNumber evidence="13">3.5.4.26</ecNumber>
        </recommendedName>
        <alternativeName>
            <fullName evidence="13">Riboflavin-specific deaminase</fullName>
        </alternativeName>
    </domain>
    <domain>
        <recommendedName>
            <fullName evidence="13">5-amino-6-(5-phosphoribosylamino)uracil reductase</fullName>
            <ecNumber evidence="13">1.1.1.193</ecNumber>
        </recommendedName>
        <alternativeName>
            <fullName evidence="13">HTP reductase</fullName>
        </alternativeName>
    </domain>
</protein>
<dbReference type="PIRSF" id="PIRSF006769">
    <property type="entry name" value="RibD"/>
    <property type="match status" value="1"/>
</dbReference>
<dbReference type="PROSITE" id="PS51747">
    <property type="entry name" value="CYT_DCMP_DEAMINASES_2"/>
    <property type="match status" value="1"/>
</dbReference>
<dbReference type="PROSITE" id="PS00903">
    <property type="entry name" value="CYT_DCMP_DEAMINASES_1"/>
    <property type="match status" value="1"/>
</dbReference>
<keyword evidence="9 13" id="KW-0862">Zinc</keyword>
<dbReference type="EMBL" id="JALJXV010000010">
    <property type="protein sequence ID" value="MCP1676606.1"/>
    <property type="molecule type" value="Genomic_DNA"/>
</dbReference>
<feature type="binding site" evidence="15">
    <location>
        <position position="220"/>
    </location>
    <ligand>
        <name>substrate</name>
    </ligand>
</feature>
<evidence type="ECO:0000256" key="6">
    <source>
        <dbReference type="ARBA" id="ARBA00022619"/>
    </source>
</evidence>
<evidence type="ECO:0000256" key="11">
    <source>
        <dbReference type="ARBA" id="ARBA00023002"/>
    </source>
</evidence>
<feature type="binding site" evidence="15">
    <location>
        <position position="197"/>
    </location>
    <ligand>
        <name>substrate</name>
    </ligand>
</feature>
<dbReference type="InterPro" id="IPR016193">
    <property type="entry name" value="Cytidine_deaminase-like"/>
</dbReference>
<dbReference type="AlphaFoldDB" id="A0AAE3G689"/>
<gene>
    <name evidence="18" type="ORF">J2T57_003777</name>
</gene>
<feature type="binding site" evidence="15">
    <location>
        <position position="308"/>
    </location>
    <ligand>
        <name>substrate</name>
    </ligand>
</feature>
<dbReference type="Gene3D" id="3.40.140.10">
    <property type="entry name" value="Cytidine Deaminase, domain 2"/>
    <property type="match status" value="1"/>
</dbReference>
<dbReference type="InterPro" id="IPR011549">
    <property type="entry name" value="RibD_C"/>
</dbReference>
<evidence type="ECO:0000256" key="13">
    <source>
        <dbReference type="PIRNR" id="PIRNR006769"/>
    </source>
</evidence>
<dbReference type="GO" id="GO:0008835">
    <property type="term" value="F:diaminohydroxyphosphoribosylaminopyrimidine deaminase activity"/>
    <property type="evidence" value="ECO:0007669"/>
    <property type="project" value="UniProtKB-EC"/>
</dbReference>
<dbReference type="Pfam" id="PF00383">
    <property type="entry name" value="dCMP_cyt_deam_1"/>
    <property type="match status" value="1"/>
</dbReference>
<comment type="catalytic activity">
    <reaction evidence="13">
        <text>2,5-diamino-6-hydroxy-4-(5-phosphoribosylamino)-pyrimidine + H2O + H(+) = 5-amino-6-(5-phospho-D-ribosylamino)uracil + NH4(+)</text>
        <dbReference type="Rhea" id="RHEA:21868"/>
        <dbReference type="ChEBI" id="CHEBI:15377"/>
        <dbReference type="ChEBI" id="CHEBI:15378"/>
        <dbReference type="ChEBI" id="CHEBI:28938"/>
        <dbReference type="ChEBI" id="CHEBI:58453"/>
        <dbReference type="ChEBI" id="CHEBI:58614"/>
        <dbReference type="EC" id="3.5.4.26"/>
    </reaction>
</comment>
<keyword evidence="19" id="KW-1185">Reference proteome</keyword>
<keyword evidence="12" id="KW-0511">Multifunctional enzyme</keyword>
<dbReference type="GO" id="GO:0008270">
    <property type="term" value="F:zinc ion binding"/>
    <property type="evidence" value="ECO:0007669"/>
    <property type="project" value="InterPro"/>
</dbReference>
<evidence type="ECO:0000256" key="10">
    <source>
        <dbReference type="ARBA" id="ARBA00022857"/>
    </source>
</evidence>
<feature type="binding site" evidence="15">
    <location>
        <position position="217"/>
    </location>
    <ligand>
        <name>substrate</name>
    </ligand>
</feature>
<dbReference type="GO" id="GO:0009231">
    <property type="term" value="P:riboflavin biosynthetic process"/>
    <property type="evidence" value="ECO:0007669"/>
    <property type="project" value="UniProtKB-KW"/>
</dbReference>
<feature type="binding site" evidence="15">
    <location>
        <position position="239"/>
    </location>
    <ligand>
        <name>NADP(+)</name>
        <dbReference type="ChEBI" id="CHEBI:58349"/>
    </ligand>
</feature>
<evidence type="ECO:0000256" key="2">
    <source>
        <dbReference type="ARBA" id="ARBA00004882"/>
    </source>
</evidence>
<dbReference type="FunFam" id="3.40.140.10:FF:000025">
    <property type="entry name" value="Riboflavin biosynthesis protein RibD"/>
    <property type="match status" value="1"/>
</dbReference>
<dbReference type="EC" id="1.1.1.193" evidence="13"/>
<dbReference type="InterPro" id="IPR016192">
    <property type="entry name" value="APOBEC/CMP_deaminase_Zn-bd"/>
</dbReference>
<comment type="similarity">
    <text evidence="5 13">In the C-terminal section; belongs to the HTP reductase family.</text>
</comment>
<proteinExistence type="inferred from homology"/>
<dbReference type="InterPro" id="IPR024072">
    <property type="entry name" value="DHFR-like_dom_sf"/>
</dbReference>
<evidence type="ECO:0000256" key="3">
    <source>
        <dbReference type="ARBA" id="ARBA00004910"/>
    </source>
</evidence>
<keyword evidence="11 13" id="KW-0560">Oxidoreductase</keyword>
<sequence length="378" mass="40316">MTEPTRFARDRFDEADDHYMGLALELADAGLYTARPNPRVGCVLVRDGAIVGRGCHLRAGEAHAEVNALRQAGDLATGATAYISLEPCSHHGRTPPCADALITAGVSRVVVAMADPNPRVAGGGLARLAQNGIAVAVGLREAQARALNAGFISRMERRRPWLRLKLAASLDGRTAMASGESKWITGAAARADVHDWRARSCAVMTGIGTALADDPALTVRDHPQADNLPSQPARVLLDTRLRLSPTARLLAQPGRAVVYTISDDGPRVATLRDAGAEVRVVASAGGRVDPLAVLEDLAAQEINEVLVECGPVLAGYLLQHGLVDELLLYQAMHLLGDDARPLAHLPGLEHMSERLSLRLLELRQVGDDVFFRLAPKGE</sequence>
<evidence type="ECO:0000256" key="16">
    <source>
        <dbReference type="PIRSR" id="PIRSR006769-3"/>
    </source>
</evidence>
<dbReference type="PANTHER" id="PTHR38011">
    <property type="entry name" value="DIHYDROFOLATE REDUCTASE FAMILY PROTEIN (AFU_ORTHOLOGUE AFUA_8G06820)"/>
    <property type="match status" value="1"/>
</dbReference>
<comment type="pathway">
    <text evidence="2 13">Cofactor biosynthesis; riboflavin biosynthesis; 5-amino-6-(D-ribitylamino)uracil from GTP: step 2/4.</text>
</comment>
<feature type="binding site" evidence="16">
    <location>
        <position position="97"/>
    </location>
    <ligand>
        <name>Zn(2+)</name>
        <dbReference type="ChEBI" id="CHEBI:29105"/>
        <note>catalytic</note>
    </ligand>
</feature>
<evidence type="ECO:0000313" key="19">
    <source>
        <dbReference type="Proteomes" id="UP001205843"/>
    </source>
</evidence>
<dbReference type="InterPro" id="IPR002125">
    <property type="entry name" value="CMP_dCMP_dom"/>
</dbReference>
<dbReference type="GO" id="GO:0008703">
    <property type="term" value="F:5-amino-6-(5-phosphoribosylamino)uracil reductase activity"/>
    <property type="evidence" value="ECO:0007669"/>
    <property type="project" value="UniProtKB-EC"/>
</dbReference>
<dbReference type="InterPro" id="IPR002734">
    <property type="entry name" value="RibDG_C"/>
</dbReference>
<feature type="binding site" evidence="15">
    <location>
        <position position="181"/>
    </location>
    <ligand>
        <name>substrate</name>
    </ligand>
</feature>
<evidence type="ECO:0000256" key="7">
    <source>
        <dbReference type="ARBA" id="ARBA00022723"/>
    </source>
</evidence>
<evidence type="ECO:0000259" key="17">
    <source>
        <dbReference type="PROSITE" id="PS51747"/>
    </source>
</evidence>
<organism evidence="18 19">
    <name type="scientific">Natronocella acetinitrilica</name>
    <dbReference type="NCBI Taxonomy" id="414046"/>
    <lineage>
        <taxon>Bacteria</taxon>
        <taxon>Pseudomonadati</taxon>
        <taxon>Pseudomonadota</taxon>
        <taxon>Gammaproteobacteria</taxon>
        <taxon>Chromatiales</taxon>
        <taxon>Ectothiorhodospiraceae</taxon>
        <taxon>Natronocella</taxon>
    </lineage>
</organism>
<comment type="caution">
    <text evidence="18">The sequence shown here is derived from an EMBL/GenBank/DDBJ whole genome shotgun (WGS) entry which is preliminary data.</text>
</comment>
<accession>A0AAE3G689</accession>
<name>A0AAE3G689_9GAMM</name>